<dbReference type="SUPFAM" id="SSF49899">
    <property type="entry name" value="Concanavalin A-like lectins/glucanases"/>
    <property type="match status" value="1"/>
</dbReference>
<evidence type="ECO:0000313" key="5">
    <source>
        <dbReference type="EMBL" id="KAG0144400.1"/>
    </source>
</evidence>
<protein>
    <submittedName>
        <fullName evidence="5">Uncharacterized protein</fullName>
    </submittedName>
</protein>
<dbReference type="InterPro" id="IPR013319">
    <property type="entry name" value="GH11/12"/>
</dbReference>
<organism evidence="5 6">
    <name type="scientific">Cronartium quercuum f. sp. fusiforme G11</name>
    <dbReference type="NCBI Taxonomy" id="708437"/>
    <lineage>
        <taxon>Eukaryota</taxon>
        <taxon>Fungi</taxon>
        <taxon>Dikarya</taxon>
        <taxon>Basidiomycota</taxon>
        <taxon>Pucciniomycotina</taxon>
        <taxon>Pucciniomycetes</taxon>
        <taxon>Pucciniales</taxon>
        <taxon>Coleosporiaceae</taxon>
        <taxon>Cronartium</taxon>
    </lineage>
</organism>
<keyword evidence="2" id="KW-0119">Carbohydrate metabolism</keyword>
<sequence length="313" mass="34775">MNYNTLIASLVLVGLALFIAPQVASTPSSSVSTLVSSGRKNQNKLAKRKWTFLNFNVPFGGDADATMVPPWYILYNMVYARQETIGPEKTTLFQVDGTMIHWGNYLNILQVPATANVPKSYAFLGMTSDLNHPINVYSAIPASYSWTRQNGPTGFKGNVAFDFVVSNGPDKKSDHELMLWLQWEGNQMPIGTGEATLKIHNLYGQSWTLYQGINKNTGVPVRSLLPDNQYKDHFSGDMKLWLLKLVEAGIFRDGAYLWTANMGMEAFWGESTFKAQSSLQLLWAGNNHQPGYKPPGFHPPQAGSVVPGYEVTR</sequence>
<keyword evidence="6" id="KW-1185">Reference proteome</keyword>
<dbReference type="GO" id="GO:0008810">
    <property type="term" value="F:cellulase activity"/>
    <property type="evidence" value="ECO:0007669"/>
    <property type="project" value="InterPro"/>
</dbReference>
<keyword evidence="2" id="KW-0624">Polysaccharide degradation</keyword>
<dbReference type="InterPro" id="IPR002594">
    <property type="entry name" value="GH12"/>
</dbReference>
<dbReference type="InterPro" id="IPR013320">
    <property type="entry name" value="ConA-like_dom_sf"/>
</dbReference>
<comment type="caution">
    <text evidence="5">The sequence shown here is derived from an EMBL/GenBank/DDBJ whole genome shotgun (WGS) entry which is preliminary data.</text>
</comment>
<evidence type="ECO:0000313" key="6">
    <source>
        <dbReference type="Proteomes" id="UP000886653"/>
    </source>
</evidence>
<name>A0A9P6TA97_9BASI</name>
<dbReference type="Proteomes" id="UP000886653">
    <property type="component" value="Unassembled WGS sequence"/>
</dbReference>
<dbReference type="PANTHER" id="PTHR34002:SF9">
    <property type="entry name" value="XYLOGLUCAN-SPECIFIC ENDO-BETA-1,4-GLUCANASE A"/>
    <property type="match status" value="1"/>
</dbReference>
<proteinExistence type="inferred from homology"/>
<keyword evidence="2" id="KW-0378">Hydrolase</keyword>
<feature type="region of interest" description="Disordered" evidence="3">
    <location>
        <begin position="292"/>
        <end position="313"/>
    </location>
</feature>
<comment type="similarity">
    <text evidence="1 2">Belongs to the glycosyl hydrolase 12 (cellulase H) family.</text>
</comment>
<keyword evidence="4" id="KW-0732">Signal</keyword>
<dbReference type="PANTHER" id="PTHR34002">
    <property type="entry name" value="BLR1656 PROTEIN"/>
    <property type="match status" value="1"/>
</dbReference>
<accession>A0A9P6TA97</accession>
<dbReference type="Pfam" id="PF01670">
    <property type="entry name" value="Glyco_hydro_12"/>
    <property type="match status" value="1"/>
</dbReference>
<evidence type="ECO:0000256" key="2">
    <source>
        <dbReference type="RuleBase" id="RU361163"/>
    </source>
</evidence>
<feature type="chain" id="PRO_5040449168" evidence="4">
    <location>
        <begin position="26"/>
        <end position="313"/>
    </location>
</feature>
<dbReference type="EMBL" id="MU167296">
    <property type="protein sequence ID" value="KAG0144400.1"/>
    <property type="molecule type" value="Genomic_DNA"/>
</dbReference>
<dbReference type="AlphaFoldDB" id="A0A9P6TA97"/>
<evidence type="ECO:0000256" key="3">
    <source>
        <dbReference type="SAM" id="MobiDB-lite"/>
    </source>
</evidence>
<reference evidence="5" key="1">
    <citation type="submission" date="2013-11" db="EMBL/GenBank/DDBJ databases">
        <title>Genome sequence of the fusiform rust pathogen reveals effectors for host alternation and coevolution with pine.</title>
        <authorList>
            <consortium name="DOE Joint Genome Institute"/>
            <person name="Smith K."/>
            <person name="Pendleton A."/>
            <person name="Kubisiak T."/>
            <person name="Anderson C."/>
            <person name="Salamov A."/>
            <person name="Aerts A."/>
            <person name="Riley R."/>
            <person name="Clum A."/>
            <person name="Lindquist E."/>
            <person name="Ence D."/>
            <person name="Campbell M."/>
            <person name="Kronenberg Z."/>
            <person name="Feau N."/>
            <person name="Dhillon B."/>
            <person name="Hamelin R."/>
            <person name="Burleigh J."/>
            <person name="Smith J."/>
            <person name="Yandell M."/>
            <person name="Nelson C."/>
            <person name="Grigoriev I."/>
            <person name="Davis J."/>
        </authorList>
    </citation>
    <scope>NUCLEOTIDE SEQUENCE</scope>
    <source>
        <strain evidence="5">G11</strain>
    </source>
</reference>
<dbReference type="OrthoDB" id="89349at2759"/>
<dbReference type="GO" id="GO:0000272">
    <property type="term" value="P:polysaccharide catabolic process"/>
    <property type="evidence" value="ECO:0007669"/>
    <property type="project" value="UniProtKB-KW"/>
</dbReference>
<dbReference type="Gene3D" id="2.60.120.180">
    <property type="match status" value="1"/>
</dbReference>
<evidence type="ECO:0000256" key="1">
    <source>
        <dbReference type="ARBA" id="ARBA00005519"/>
    </source>
</evidence>
<evidence type="ECO:0000256" key="4">
    <source>
        <dbReference type="SAM" id="SignalP"/>
    </source>
</evidence>
<feature type="signal peptide" evidence="4">
    <location>
        <begin position="1"/>
        <end position="25"/>
    </location>
</feature>
<gene>
    <name evidence="5" type="ORF">CROQUDRAFT_108541</name>
</gene>
<keyword evidence="2" id="KW-0326">Glycosidase</keyword>